<dbReference type="EMBL" id="BQNB010013787">
    <property type="protein sequence ID" value="GJT20257.1"/>
    <property type="molecule type" value="Genomic_DNA"/>
</dbReference>
<accession>A0ABQ5C1N9</accession>
<protein>
    <recommendedName>
        <fullName evidence="4">Secreted protein</fullName>
    </recommendedName>
</protein>
<evidence type="ECO:0000313" key="3">
    <source>
        <dbReference type="Proteomes" id="UP001151760"/>
    </source>
</evidence>
<reference evidence="2" key="1">
    <citation type="journal article" date="2022" name="Int. J. Mol. Sci.">
        <title>Draft Genome of Tanacetum Coccineum: Genomic Comparison of Closely Related Tanacetum-Family Plants.</title>
        <authorList>
            <person name="Yamashiro T."/>
            <person name="Shiraishi A."/>
            <person name="Nakayama K."/>
            <person name="Satake H."/>
        </authorList>
    </citation>
    <scope>NUCLEOTIDE SEQUENCE</scope>
</reference>
<proteinExistence type="predicted"/>
<name>A0ABQ5C1N9_9ASTR</name>
<comment type="caution">
    <text evidence="2">The sequence shown here is derived from an EMBL/GenBank/DDBJ whole genome shotgun (WGS) entry which is preliminary data.</text>
</comment>
<feature type="chain" id="PRO_5046145511" description="Secreted protein" evidence="1">
    <location>
        <begin position="18"/>
        <end position="137"/>
    </location>
</feature>
<dbReference type="Proteomes" id="UP001151760">
    <property type="component" value="Unassembled WGS sequence"/>
</dbReference>
<sequence length="137" mass="15401">MALILLFFAADSPTSESSSFVIRISDGIFLRLRESVQLEATLDLPHSKKPHPERNTAPGCIIAEKDKANTSSYLMLIHPHFHSLIEKANCLLAGSCNERNVHFGSVRRAVEQQRPCCTSPPLSLQWGLLFHFWDSKQ</sequence>
<feature type="signal peptide" evidence="1">
    <location>
        <begin position="1"/>
        <end position="17"/>
    </location>
</feature>
<keyword evidence="3" id="KW-1185">Reference proteome</keyword>
<evidence type="ECO:0000313" key="2">
    <source>
        <dbReference type="EMBL" id="GJT20257.1"/>
    </source>
</evidence>
<evidence type="ECO:0000256" key="1">
    <source>
        <dbReference type="SAM" id="SignalP"/>
    </source>
</evidence>
<reference evidence="2" key="2">
    <citation type="submission" date="2022-01" db="EMBL/GenBank/DDBJ databases">
        <authorList>
            <person name="Yamashiro T."/>
            <person name="Shiraishi A."/>
            <person name="Satake H."/>
            <person name="Nakayama K."/>
        </authorList>
    </citation>
    <scope>NUCLEOTIDE SEQUENCE</scope>
</reference>
<evidence type="ECO:0008006" key="4">
    <source>
        <dbReference type="Google" id="ProtNLM"/>
    </source>
</evidence>
<gene>
    <name evidence="2" type="ORF">Tco_0890194</name>
</gene>
<keyword evidence="1" id="KW-0732">Signal</keyword>
<organism evidence="2 3">
    <name type="scientific">Tanacetum coccineum</name>
    <dbReference type="NCBI Taxonomy" id="301880"/>
    <lineage>
        <taxon>Eukaryota</taxon>
        <taxon>Viridiplantae</taxon>
        <taxon>Streptophyta</taxon>
        <taxon>Embryophyta</taxon>
        <taxon>Tracheophyta</taxon>
        <taxon>Spermatophyta</taxon>
        <taxon>Magnoliopsida</taxon>
        <taxon>eudicotyledons</taxon>
        <taxon>Gunneridae</taxon>
        <taxon>Pentapetalae</taxon>
        <taxon>asterids</taxon>
        <taxon>campanulids</taxon>
        <taxon>Asterales</taxon>
        <taxon>Asteraceae</taxon>
        <taxon>Asteroideae</taxon>
        <taxon>Anthemideae</taxon>
        <taxon>Anthemidinae</taxon>
        <taxon>Tanacetum</taxon>
    </lineage>
</organism>